<dbReference type="EMBL" id="JALXKZ020000018">
    <property type="protein sequence ID" value="MCV7629330.1"/>
    <property type="molecule type" value="Genomic_DNA"/>
</dbReference>
<dbReference type="RefSeq" id="WP_144824229.1">
    <property type="nucleotide sequence ID" value="NZ_CBDRLD010000003.1"/>
</dbReference>
<sequence>MRRPLTARLGRDDGQTTVLTVGLCAVLVALMLVMLAVTTVQLQHRRLQSLADSAAVAGAEELGFRLGEDPGVVLSDGDVAASASAHLAAVGAREAVPGLGGMSARVAADGTTVVVTLDARADLFAMTGPFAGTLPLSVPLEATGSSRTSLAR</sequence>
<reference evidence="3" key="1">
    <citation type="submission" date="2023-06" db="EMBL/GenBank/DDBJ databases">
        <title>lsaBGC provides a comprehensive framework for evolutionary analysis of biosynthetic gene clusters within focal taxa.</title>
        <authorList>
            <person name="Salamzade R."/>
            <person name="Sandstrom S."/>
            <person name="Kalan L.R."/>
        </authorList>
    </citation>
    <scope>NUCLEOTIDE SEQUENCE</scope>
    <source>
        <strain evidence="3">P3-SID899</strain>
    </source>
</reference>
<evidence type="ECO:0000313" key="4">
    <source>
        <dbReference type="Proteomes" id="UP001205867"/>
    </source>
</evidence>
<proteinExistence type="predicted"/>
<name>A0AAP3AJR3_MICLU</name>
<feature type="transmembrane region" description="Helical" evidence="1">
    <location>
        <begin position="20"/>
        <end position="40"/>
    </location>
</feature>
<protein>
    <submittedName>
        <fullName evidence="3">Pilus assembly protein TadG-related protein</fullName>
    </submittedName>
</protein>
<gene>
    <name evidence="3" type="ORF">M3A82_008245</name>
</gene>
<dbReference type="Pfam" id="PF13400">
    <property type="entry name" value="Tad"/>
    <property type="match status" value="1"/>
</dbReference>
<dbReference type="Proteomes" id="UP001205867">
    <property type="component" value="Unassembled WGS sequence"/>
</dbReference>
<keyword evidence="1" id="KW-0812">Transmembrane</keyword>
<dbReference type="InterPro" id="IPR028087">
    <property type="entry name" value="Tad_N"/>
</dbReference>
<keyword evidence="1" id="KW-0472">Membrane</keyword>
<evidence type="ECO:0000313" key="3">
    <source>
        <dbReference type="EMBL" id="MCV7629330.1"/>
    </source>
</evidence>
<evidence type="ECO:0000256" key="1">
    <source>
        <dbReference type="SAM" id="Phobius"/>
    </source>
</evidence>
<accession>A0AAP3AJR3</accession>
<keyword evidence="1" id="KW-1133">Transmembrane helix</keyword>
<feature type="domain" description="Putative Flp pilus-assembly TadG-like N-terminal" evidence="2">
    <location>
        <begin position="14"/>
        <end position="59"/>
    </location>
</feature>
<organism evidence="3 4">
    <name type="scientific">Micrococcus luteus</name>
    <name type="common">Micrococcus lysodeikticus</name>
    <dbReference type="NCBI Taxonomy" id="1270"/>
    <lineage>
        <taxon>Bacteria</taxon>
        <taxon>Bacillati</taxon>
        <taxon>Actinomycetota</taxon>
        <taxon>Actinomycetes</taxon>
        <taxon>Micrococcales</taxon>
        <taxon>Micrococcaceae</taxon>
        <taxon>Micrococcus</taxon>
    </lineage>
</organism>
<comment type="caution">
    <text evidence="3">The sequence shown here is derived from an EMBL/GenBank/DDBJ whole genome shotgun (WGS) entry which is preliminary data.</text>
</comment>
<evidence type="ECO:0000259" key="2">
    <source>
        <dbReference type="Pfam" id="PF13400"/>
    </source>
</evidence>
<dbReference type="AlphaFoldDB" id="A0AAP3AJR3"/>